<dbReference type="GO" id="GO:0005509">
    <property type="term" value="F:calcium ion binding"/>
    <property type="evidence" value="ECO:0007669"/>
    <property type="project" value="InterPro"/>
</dbReference>
<dbReference type="Pfam" id="PF13946">
    <property type="entry name" value="DUF4214"/>
    <property type="match status" value="1"/>
</dbReference>
<dbReference type="Pfam" id="PF00353">
    <property type="entry name" value="HemolysinCabind"/>
    <property type="match status" value="2"/>
</dbReference>
<evidence type="ECO:0000313" key="3">
    <source>
        <dbReference type="Proteomes" id="UP000325161"/>
    </source>
</evidence>
<keyword evidence="3" id="KW-1185">Reference proteome</keyword>
<dbReference type="Gene3D" id="1.10.3130.20">
    <property type="entry name" value="Phycobilisome linker domain"/>
    <property type="match status" value="1"/>
</dbReference>
<dbReference type="SUPFAM" id="SSF51120">
    <property type="entry name" value="beta-Roll"/>
    <property type="match status" value="2"/>
</dbReference>
<gene>
    <name evidence="2" type="ORF">FXN63_05020</name>
</gene>
<dbReference type="PROSITE" id="PS00330">
    <property type="entry name" value="HEMOLYSIN_CALCIUM"/>
    <property type="match status" value="1"/>
</dbReference>
<dbReference type="PRINTS" id="PR00313">
    <property type="entry name" value="CABNDNGRPT"/>
</dbReference>
<dbReference type="KEGG" id="pacr:FXN63_05020"/>
<dbReference type="InterPro" id="IPR011049">
    <property type="entry name" value="Serralysin-like_metalloprot_C"/>
</dbReference>
<dbReference type="InterPro" id="IPR018511">
    <property type="entry name" value="Hemolysin-typ_Ca-bd_CS"/>
</dbReference>
<dbReference type="RefSeq" id="WP_148813414.1">
    <property type="nucleotide sequence ID" value="NZ_CP043046.1"/>
</dbReference>
<accession>A0A5C0ASL8</accession>
<evidence type="ECO:0000313" key="2">
    <source>
        <dbReference type="EMBL" id="QEI05269.1"/>
    </source>
</evidence>
<dbReference type="Gene3D" id="2.150.10.10">
    <property type="entry name" value="Serralysin-like metalloprotease, C-terminal"/>
    <property type="match status" value="1"/>
</dbReference>
<protein>
    <submittedName>
        <fullName evidence="2">DUF4214 domain-containing protein</fullName>
    </submittedName>
</protein>
<name>A0A5C0ASL8_9BURK</name>
<dbReference type="InterPro" id="IPR038255">
    <property type="entry name" value="PBS_linker_sf"/>
</dbReference>
<dbReference type="InterPro" id="IPR001343">
    <property type="entry name" value="Hemolysn_Ca-bd"/>
</dbReference>
<dbReference type="Gene3D" id="2.160.20.160">
    <property type="match status" value="1"/>
</dbReference>
<dbReference type="EMBL" id="CP043046">
    <property type="protein sequence ID" value="QEI05269.1"/>
    <property type="molecule type" value="Genomic_DNA"/>
</dbReference>
<feature type="domain" description="DUF4214" evidence="1">
    <location>
        <begin position="48"/>
        <end position="98"/>
    </location>
</feature>
<dbReference type="OrthoDB" id="480426at2"/>
<dbReference type="Proteomes" id="UP000325161">
    <property type="component" value="Chromosome"/>
</dbReference>
<sequence length="847" mass="86454">MATATTAQQNAISALYIALFNRAPDADGFKFWSDALVNGVSPISVTAAFLTSPEARSIYTDTQTQEQFVAAFYQTVFGRAADAGGLAFWTGVLNTATQDNPATAKALLVSKIIELVSTPLPTKPVDLTDAQYAQTVADRDLFGKKVVVGLDYAVTQQGNDLVVAKQLIANLMTPVIPSPPAPTPVGQTYRLTTGTDNFTGNGGDDTFDASLDSGNQTLDMADRLDGGAGRDTVRITLNTYHGSGVFTPTLKNIEVIRVTALTGADDSFNLNNSSGFTDVGFDGSTIAHTITNVGNAALSVSNQTKNAAFEGSTATALSLTMSKVGAVGSPITVDLASNLFSRGAKATTHNIVMEDAYVTFDRGVFTSDTITSLTVAATGDNKLTIVNLDAATMTNLTVTGSGSVDFTGRDLLGVSQVTAGDGGIKLISINTVPNSVTINTGAGTDTITANGASISVLNTGGGNDVVTIRNSALSATSKVNLGDGDDTLTLTHAPIAGAVVDGGAGRDTLKMGSATPNYALINAVTHFEVLAVDVASTILDVGQVTSMKEFLVANTGITQFQNVQDTMSFHIDTSSDVNEVQLQGVSPTTTADVTLNNASATTREGSLTAGGFLAVGNISLTSSGTGDNTNAIQTLYLSTAATATIKGAADLKLTLAPTAQNITIDATSFTGKLTVTGGNNADILKGGKGADTLAGGSGNDTFVIESTAVTRGFAFSPADTNTDNIDKITDFVGNDGAPGDQIRLGIGDGVFGADIRFTVATTANVTAVTVASPADFTTLAAAIETASAGVASTNTTARVYDVTVTGGNLAGRYLVLNDATDAITAADMIVSITGITGALHAQDFVFA</sequence>
<proteinExistence type="predicted"/>
<evidence type="ECO:0000259" key="1">
    <source>
        <dbReference type="Pfam" id="PF13946"/>
    </source>
</evidence>
<organism evidence="2 3">
    <name type="scientific">Pigmentiphaga aceris</name>
    <dbReference type="NCBI Taxonomy" id="1940612"/>
    <lineage>
        <taxon>Bacteria</taxon>
        <taxon>Pseudomonadati</taxon>
        <taxon>Pseudomonadota</taxon>
        <taxon>Betaproteobacteria</taxon>
        <taxon>Burkholderiales</taxon>
        <taxon>Alcaligenaceae</taxon>
        <taxon>Pigmentiphaga</taxon>
    </lineage>
</organism>
<dbReference type="AlphaFoldDB" id="A0A5C0ASL8"/>
<reference evidence="2 3" key="1">
    <citation type="submission" date="2019-08" db="EMBL/GenBank/DDBJ databases">
        <title>Amphibian skin-associated Pigmentiphaga: genome sequence and occurrence across geography and hosts.</title>
        <authorList>
            <person name="Bletz M.C."/>
            <person name="Bunk B."/>
            <person name="Sproeer C."/>
            <person name="Biwer P."/>
            <person name="Reiter S."/>
            <person name="Rabemananjara F.C.E."/>
            <person name="Schulz S."/>
            <person name="Overmann J."/>
            <person name="Vences M."/>
        </authorList>
    </citation>
    <scope>NUCLEOTIDE SEQUENCE [LARGE SCALE GENOMIC DNA]</scope>
    <source>
        <strain evidence="2 3">Mada1488</strain>
    </source>
</reference>
<dbReference type="InterPro" id="IPR025282">
    <property type="entry name" value="DUF4214"/>
</dbReference>